<dbReference type="EMBL" id="BNJQ01000005">
    <property type="protein sequence ID" value="GHP03566.1"/>
    <property type="molecule type" value="Genomic_DNA"/>
</dbReference>
<dbReference type="Proteomes" id="UP000660262">
    <property type="component" value="Unassembled WGS sequence"/>
</dbReference>
<feature type="compositionally biased region" description="Low complexity" evidence="1">
    <location>
        <begin position="141"/>
        <end position="169"/>
    </location>
</feature>
<comment type="caution">
    <text evidence="2">The sequence shown here is derived from an EMBL/GenBank/DDBJ whole genome shotgun (WGS) entry which is preliminary data.</text>
</comment>
<sequence length="296" mass="31836">MSDPRKFVTVGEPIKEKLPKYAGFVPEENGLVANLTFNVCESFCDQLYGACKDSQLIGGQTVQQQYSRDSFCAYLGSDEAVKSGFVQYTLAPLGNYPDSTALKVKGPYQAYKMVSTSNCKAQPCWTPVTTDTACGADSVGSTTTTGAPAPAAATTKAPAETATTTKARTSAASTKTSDIAAAVLVGIGAGLAACAMAPGGGVARMEVSNAEAEESDGKLLRARIVVVGSWWFGEDWAKKSHPDDWRTTHYTGKVLKYDTSEKRWEVDFDYESFRKVLMTTNAVRKYLRGPWPSVHN</sequence>
<evidence type="ECO:0000313" key="3">
    <source>
        <dbReference type="Proteomes" id="UP000660262"/>
    </source>
</evidence>
<proteinExistence type="predicted"/>
<organism evidence="2 3">
    <name type="scientific">Pycnococcus provasolii</name>
    <dbReference type="NCBI Taxonomy" id="41880"/>
    <lineage>
        <taxon>Eukaryota</taxon>
        <taxon>Viridiplantae</taxon>
        <taxon>Chlorophyta</taxon>
        <taxon>Pseudoscourfieldiophyceae</taxon>
        <taxon>Pseudoscourfieldiales</taxon>
        <taxon>Pycnococcaceae</taxon>
        <taxon>Pycnococcus</taxon>
    </lineage>
</organism>
<evidence type="ECO:0000256" key="1">
    <source>
        <dbReference type="SAM" id="MobiDB-lite"/>
    </source>
</evidence>
<dbReference type="AlphaFoldDB" id="A0A830H8I5"/>
<accession>A0A830H8I5</accession>
<gene>
    <name evidence="2" type="ORF">PPROV_000232100</name>
</gene>
<reference evidence="2" key="1">
    <citation type="submission" date="2020-10" db="EMBL/GenBank/DDBJ databases">
        <title>Unveiling of a novel bifunctional photoreceptor, Dualchrome1, isolated from a cosmopolitan green alga.</title>
        <authorList>
            <person name="Suzuki S."/>
            <person name="Kawachi M."/>
        </authorList>
    </citation>
    <scope>NUCLEOTIDE SEQUENCE</scope>
    <source>
        <strain evidence="2">NIES 2893</strain>
    </source>
</reference>
<evidence type="ECO:0000313" key="2">
    <source>
        <dbReference type="EMBL" id="GHP03566.1"/>
    </source>
</evidence>
<keyword evidence="3" id="KW-1185">Reference proteome</keyword>
<protein>
    <submittedName>
        <fullName evidence="2">Uncharacterized protein</fullName>
    </submittedName>
</protein>
<name>A0A830H8I5_9CHLO</name>
<feature type="region of interest" description="Disordered" evidence="1">
    <location>
        <begin position="140"/>
        <end position="169"/>
    </location>
</feature>